<evidence type="ECO:0000313" key="11">
    <source>
        <dbReference type="EMBL" id="GAA4463399.1"/>
    </source>
</evidence>
<keyword evidence="3 9" id="KW-1003">Cell membrane</keyword>
<name>A0ABP8NC68_9BACT</name>
<keyword evidence="5 9" id="KW-0812">Transmembrane</keyword>
<dbReference type="InterPro" id="IPR036526">
    <property type="entry name" value="C-N_Hydrolase_sf"/>
</dbReference>
<feature type="transmembrane region" description="Helical" evidence="9">
    <location>
        <begin position="23"/>
        <end position="41"/>
    </location>
</feature>
<keyword evidence="7 9" id="KW-0472">Membrane</keyword>
<dbReference type="PROSITE" id="PS50263">
    <property type="entry name" value="CN_HYDROLASE"/>
    <property type="match status" value="1"/>
</dbReference>
<gene>
    <name evidence="11" type="primary">lnt_1</name>
    <name evidence="9" type="synonym">lnt</name>
    <name evidence="11" type="ORF">GCM10023156_48470</name>
</gene>
<comment type="catalytic activity">
    <reaction evidence="9">
        <text>N-terminal S-1,2-diacyl-sn-glyceryl-L-cysteinyl-[lipoprotein] + a glycerophospholipid = N-acyl-S-1,2-diacyl-sn-glyceryl-L-cysteinyl-[lipoprotein] + a 2-acyl-sn-glycero-3-phospholipid + H(+)</text>
        <dbReference type="Rhea" id="RHEA:48228"/>
        <dbReference type="Rhea" id="RHEA-COMP:14681"/>
        <dbReference type="Rhea" id="RHEA-COMP:14684"/>
        <dbReference type="ChEBI" id="CHEBI:15378"/>
        <dbReference type="ChEBI" id="CHEBI:136912"/>
        <dbReference type="ChEBI" id="CHEBI:140656"/>
        <dbReference type="ChEBI" id="CHEBI:140657"/>
        <dbReference type="ChEBI" id="CHEBI:140660"/>
        <dbReference type="EC" id="2.3.1.269"/>
    </reaction>
</comment>
<dbReference type="NCBIfam" id="TIGR00546">
    <property type="entry name" value="lnt"/>
    <property type="match status" value="1"/>
</dbReference>
<evidence type="ECO:0000256" key="7">
    <source>
        <dbReference type="ARBA" id="ARBA00023136"/>
    </source>
</evidence>
<protein>
    <recommendedName>
        <fullName evidence="9">Apolipoprotein N-acyltransferase</fullName>
        <shortName evidence="9">ALP N-acyltransferase</shortName>
        <ecNumber evidence="9">2.3.1.269</ecNumber>
    </recommendedName>
</protein>
<keyword evidence="4 9" id="KW-0808">Transferase</keyword>
<comment type="caution">
    <text evidence="9">Lacks conserved residue(s) required for the propagation of feature annotation.</text>
</comment>
<evidence type="ECO:0000313" key="12">
    <source>
        <dbReference type="Proteomes" id="UP001500840"/>
    </source>
</evidence>
<feature type="transmembrane region" description="Helical" evidence="9">
    <location>
        <begin position="124"/>
        <end position="145"/>
    </location>
</feature>
<feature type="domain" description="CN hydrolase" evidence="10">
    <location>
        <begin position="197"/>
        <end position="488"/>
    </location>
</feature>
<evidence type="ECO:0000256" key="9">
    <source>
        <dbReference type="HAMAP-Rule" id="MF_01148"/>
    </source>
</evidence>
<proteinExistence type="inferred from homology"/>
<dbReference type="InterPro" id="IPR003010">
    <property type="entry name" value="C-N_Hydrolase"/>
</dbReference>
<evidence type="ECO:0000259" key="10">
    <source>
        <dbReference type="PROSITE" id="PS50263"/>
    </source>
</evidence>
<comment type="pathway">
    <text evidence="9">Protein modification; lipoprotein biosynthesis (N-acyl transfer).</text>
</comment>
<dbReference type="PANTHER" id="PTHR38686:SF1">
    <property type="entry name" value="APOLIPOPROTEIN N-ACYLTRANSFERASE"/>
    <property type="match status" value="1"/>
</dbReference>
<dbReference type="Pfam" id="PF00795">
    <property type="entry name" value="CN_hydrolase"/>
    <property type="match status" value="1"/>
</dbReference>
<dbReference type="EMBL" id="BAABGA010000065">
    <property type="protein sequence ID" value="GAA4463399.1"/>
    <property type="molecule type" value="Genomic_DNA"/>
</dbReference>
<dbReference type="EC" id="2.3.1.269" evidence="9"/>
<accession>A0ABP8NC68</accession>
<dbReference type="PANTHER" id="PTHR38686">
    <property type="entry name" value="APOLIPOPROTEIN N-ACYLTRANSFERASE"/>
    <property type="match status" value="1"/>
</dbReference>
<evidence type="ECO:0000256" key="5">
    <source>
        <dbReference type="ARBA" id="ARBA00022692"/>
    </source>
</evidence>
<dbReference type="Gene3D" id="3.60.110.10">
    <property type="entry name" value="Carbon-nitrogen hydrolase"/>
    <property type="match status" value="1"/>
</dbReference>
<comment type="caution">
    <text evidence="11">The sequence shown here is derived from an EMBL/GenBank/DDBJ whole genome shotgun (WGS) entry which is preliminary data.</text>
</comment>
<dbReference type="InterPro" id="IPR045378">
    <property type="entry name" value="LNT_N"/>
</dbReference>
<dbReference type="Proteomes" id="UP001500840">
    <property type="component" value="Unassembled WGS sequence"/>
</dbReference>
<dbReference type="Pfam" id="PF20154">
    <property type="entry name" value="LNT_N"/>
    <property type="match status" value="1"/>
</dbReference>
<sequence>MGVCLVPILWIVVDQSAFTRRDYVVIWLASSLYWLVSLQGIRHAHPAMYVCLLALAGYLGIYLPLFVMLCRRCVRWNVPLLVSAPAMWVGLECVRNYMLTGISALMLGHTLADVPVMIQIADLFGTYGVSFVIVSANVALFSLVFRIVSRQRITSESPKIETAGRTIAACVVAAMCIGASFLYGQFRLSEPVTEPLATFALVQRDEQVEYQQDFERELSIFQNYTAQSVDALENSSDAVDVVVWPESMFTGGLPWMIADADAVVPEQYEGPPDSFIAMVGQNQNYFRSRADEVIRTLAQSTPEQQQPHLVVGCGVVRYGKLPQVYSGMVHVSPAAKVSGWYGKNHLVMFGEYVPLLPSIPGLRSLVPAGLGVTPGEGPTVFEVDDTAIVPSVCIETAVERLMVNHLSRLRKNDTRADVIVTVTNDGWFDDSSILAHHRRCAQLVAVGTRRPVLSSANNGPTASIDSCGRLAESLPSGTNGAIIATPRRDDRTSLYVRIGDLPAKLLGLACLVVLTSIVVQANANRRARRRSESS</sequence>
<keyword evidence="8 9" id="KW-0012">Acyltransferase</keyword>
<reference evidence="12" key="1">
    <citation type="journal article" date="2019" name="Int. J. Syst. Evol. Microbiol.">
        <title>The Global Catalogue of Microorganisms (GCM) 10K type strain sequencing project: providing services to taxonomists for standard genome sequencing and annotation.</title>
        <authorList>
            <consortium name="The Broad Institute Genomics Platform"/>
            <consortium name="The Broad Institute Genome Sequencing Center for Infectious Disease"/>
            <person name="Wu L."/>
            <person name="Ma J."/>
        </authorList>
    </citation>
    <scope>NUCLEOTIDE SEQUENCE [LARGE SCALE GENOMIC DNA]</scope>
    <source>
        <strain evidence="12">JCM 17759</strain>
    </source>
</reference>
<comment type="subcellular location">
    <subcellularLocation>
        <location evidence="1 9">Cell membrane</location>
        <topology evidence="1 9">Multi-pass membrane protein</topology>
    </subcellularLocation>
</comment>
<dbReference type="HAMAP" id="MF_01148">
    <property type="entry name" value="Lnt"/>
    <property type="match status" value="1"/>
</dbReference>
<keyword evidence="12" id="KW-1185">Reference proteome</keyword>
<feature type="transmembrane region" description="Helical" evidence="9">
    <location>
        <begin position="47"/>
        <end position="70"/>
    </location>
</feature>
<comment type="similarity">
    <text evidence="2 9">Belongs to the CN hydrolase family. Apolipoprotein N-acyltransferase subfamily.</text>
</comment>
<evidence type="ECO:0000256" key="2">
    <source>
        <dbReference type="ARBA" id="ARBA00010065"/>
    </source>
</evidence>
<comment type="function">
    <text evidence="9">Catalyzes the phospholipid dependent N-acylation of the N-terminal cysteine of apolipoprotein, the last step in lipoprotein maturation.</text>
</comment>
<evidence type="ECO:0000256" key="4">
    <source>
        <dbReference type="ARBA" id="ARBA00022679"/>
    </source>
</evidence>
<evidence type="ECO:0000256" key="3">
    <source>
        <dbReference type="ARBA" id="ARBA00022475"/>
    </source>
</evidence>
<keyword evidence="6 9" id="KW-1133">Transmembrane helix</keyword>
<dbReference type="SUPFAM" id="SSF56317">
    <property type="entry name" value="Carbon-nitrogen hydrolase"/>
    <property type="match status" value="1"/>
</dbReference>
<organism evidence="11 12">
    <name type="scientific">Novipirellula rosea</name>
    <dbReference type="NCBI Taxonomy" id="1031540"/>
    <lineage>
        <taxon>Bacteria</taxon>
        <taxon>Pseudomonadati</taxon>
        <taxon>Planctomycetota</taxon>
        <taxon>Planctomycetia</taxon>
        <taxon>Pirellulales</taxon>
        <taxon>Pirellulaceae</taxon>
        <taxon>Novipirellula</taxon>
    </lineage>
</organism>
<evidence type="ECO:0000256" key="8">
    <source>
        <dbReference type="ARBA" id="ARBA00023315"/>
    </source>
</evidence>
<feature type="transmembrane region" description="Helical" evidence="9">
    <location>
        <begin position="166"/>
        <end position="186"/>
    </location>
</feature>
<evidence type="ECO:0000256" key="1">
    <source>
        <dbReference type="ARBA" id="ARBA00004651"/>
    </source>
</evidence>
<evidence type="ECO:0000256" key="6">
    <source>
        <dbReference type="ARBA" id="ARBA00022989"/>
    </source>
</evidence>
<dbReference type="InterPro" id="IPR004563">
    <property type="entry name" value="Apolipo_AcylTrfase"/>
</dbReference>